<feature type="compositionally biased region" description="Polar residues" evidence="1">
    <location>
        <begin position="1"/>
        <end position="21"/>
    </location>
</feature>
<feature type="region of interest" description="Disordered" evidence="1">
    <location>
        <begin position="1"/>
        <end position="28"/>
    </location>
</feature>
<reference evidence="4" key="2">
    <citation type="submission" date="2020-04" db="EMBL/GenBank/DDBJ databases">
        <authorList>
            <consortium name="NCBI Genome Project"/>
        </authorList>
    </citation>
    <scope>NUCLEOTIDE SEQUENCE</scope>
    <source>
        <strain evidence="4">CBS 781.70</strain>
    </source>
</reference>
<organism evidence="2">
    <name type="scientific">Eremomyces bilateralis CBS 781.70</name>
    <dbReference type="NCBI Taxonomy" id="1392243"/>
    <lineage>
        <taxon>Eukaryota</taxon>
        <taxon>Fungi</taxon>
        <taxon>Dikarya</taxon>
        <taxon>Ascomycota</taxon>
        <taxon>Pezizomycotina</taxon>
        <taxon>Dothideomycetes</taxon>
        <taxon>Dothideomycetes incertae sedis</taxon>
        <taxon>Eremomycetales</taxon>
        <taxon>Eremomycetaceae</taxon>
        <taxon>Eremomyces</taxon>
    </lineage>
</organism>
<accession>A0A6G1GFW2</accession>
<name>A0A6G1GFW2_9PEZI</name>
<dbReference type="GeneID" id="54419267"/>
<evidence type="ECO:0000313" key="2">
    <source>
        <dbReference type="EMBL" id="KAF1816759.1"/>
    </source>
</evidence>
<evidence type="ECO:0000313" key="4">
    <source>
        <dbReference type="RefSeq" id="XP_033538390.1"/>
    </source>
</evidence>
<reference evidence="2 4" key="1">
    <citation type="submission" date="2020-01" db="EMBL/GenBank/DDBJ databases">
        <authorList>
            <consortium name="DOE Joint Genome Institute"/>
            <person name="Haridas S."/>
            <person name="Albert R."/>
            <person name="Binder M."/>
            <person name="Bloem J."/>
            <person name="Labutti K."/>
            <person name="Salamov A."/>
            <person name="Andreopoulos B."/>
            <person name="Baker S.E."/>
            <person name="Barry K."/>
            <person name="Bills G."/>
            <person name="Bluhm B.H."/>
            <person name="Cannon C."/>
            <person name="Castanera R."/>
            <person name="Culley D.E."/>
            <person name="Daum C."/>
            <person name="Ezra D."/>
            <person name="Gonzalez J.B."/>
            <person name="Henrissat B."/>
            <person name="Kuo A."/>
            <person name="Liang C."/>
            <person name="Lipzen A."/>
            <person name="Lutzoni F."/>
            <person name="Magnuson J."/>
            <person name="Mondo S."/>
            <person name="Nolan M."/>
            <person name="Ohm R."/>
            <person name="Pangilinan J."/>
            <person name="Park H.-J."/>
            <person name="Ramirez L."/>
            <person name="Alfaro M."/>
            <person name="Sun H."/>
            <person name="Tritt A."/>
            <person name="Yoshinaga Y."/>
            <person name="Zwiers L.-H."/>
            <person name="Turgeon B.G."/>
            <person name="Goodwin S.B."/>
            <person name="Spatafora J.W."/>
            <person name="Crous P.W."/>
            <person name="Grigoriev I.V."/>
        </authorList>
    </citation>
    <scope>NUCLEOTIDE SEQUENCE</scope>
    <source>
        <strain evidence="2 4">CBS 781.70</strain>
    </source>
</reference>
<dbReference type="AlphaFoldDB" id="A0A6G1GFW2"/>
<protein>
    <submittedName>
        <fullName evidence="2 4">Uncharacterized protein</fullName>
    </submittedName>
</protein>
<evidence type="ECO:0000256" key="1">
    <source>
        <dbReference type="SAM" id="MobiDB-lite"/>
    </source>
</evidence>
<gene>
    <name evidence="2 4" type="ORF">P152DRAFT_455000</name>
</gene>
<dbReference type="EMBL" id="ML975150">
    <property type="protein sequence ID" value="KAF1816759.1"/>
    <property type="molecule type" value="Genomic_DNA"/>
</dbReference>
<proteinExistence type="predicted"/>
<feature type="region of interest" description="Disordered" evidence="1">
    <location>
        <begin position="62"/>
        <end position="94"/>
    </location>
</feature>
<evidence type="ECO:0000313" key="3">
    <source>
        <dbReference type="Proteomes" id="UP000504638"/>
    </source>
</evidence>
<feature type="compositionally biased region" description="Basic and acidic residues" evidence="1">
    <location>
        <begin position="84"/>
        <end position="94"/>
    </location>
</feature>
<sequence length="192" mass="22121">MNSDQAQETVTSNTMVSQHPHNFSETEKQQLSGWNPLLWLDYLNADGAGAYNILKAERSQIDEYERNESGEEQPENQNSQAEDPTSHHRLLQEEKNRMGGWAQFLWLDYMNADAAAAQRVLKAKREEREEYERKEEEIRPTLRELEDGIRKETSGRTAPVEGSGSEEQKSMDMVEEEWQEASQYPIGPIMGD</sequence>
<keyword evidence="3" id="KW-1185">Reference proteome</keyword>
<feature type="region of interest" description="Disordered" evidence="1">
    <location>
        <begin position="126"/>
        <end position="192"/>
    </location>
</feature>
<reference evidence="4" key="3">
    <citation type="submission" date="2025-04" db="UniProtKB">
        <authorList>
            <consortium name="RefSeq"/>
        </authorList>
    </citation>
    <scope>IDENTIFICATION</scope>
    <source>
        <strain evidence="4">CBS 781.70</strain>
    </source>
</reference>
<dbReference type="RefSeq" id="XP_033538390.1">
    <property type="nucleotide sequence ID" value="XM_033678697.1"/>
</dbReference>
<feature type="compositionally biased region" description="Basic and acidic residues" evidence="1">
    <location>
        <begin position="126"/>
        <end position="154"/>
    </location>
</feature>
<dbReference type="Proteomes" id="UP000504638">
    <property type="component" value="Unplaced"/>
</dbReference>